<accession>A0A0F9QVY9</accession>
<gene>
    <name evidence="1" type="ORF">LCGC14_1047770</name>
</gene>
<evidence type="ECO:0000313" key="1">
    <source>
        <dbReference type="EMBL" id="KKN09328.1"/>
    </source>
</evidence>
<dbReference type="EMBL" id="LAZR01004360">
    <property type="protein sequence ID" value="KKN09328.1"/>
    <property type="molecule type" value="Genomic_DNA"/>
</dbReference>
<dbReference type="AlphaFoldDB" id="A0A0F9QVY9"/>
<reference evidence="1" key="1">
    <citation type="journal article" date="2015" name="Nature">
        <title>Complex archaea that bridge the gap between prokaryotes and eukaryotes.</title>
        <authorList>
            <person name="Spang A."/>
            <person name="Saw J.H."/>
            <person name="Jorgensen S.L."/>
            <person name="Zaremba-Niedzwiedzka K."/>
            <person name="Martijn J."/>
            <person name="Lind A.E."/>
            <person name="van Eijk R."/>
            <person name="Schleper C."/>
            <person name="Guy L."/>
            <person name="Ettema T.J."/>
        </authorList>
    </citation>
    <scope>NUCLEOTIDE SEQUENCE</scope>
</reference>
<comment type="caution">
    <text evidence="1">The sequence shown here is derived from an EMBL/GenBank/DDBJ whole genome shotgun (WGS) entry which is preliminary data.</text>
</comment>
<sequence>MRRYEKKKVERTVIELVETTCDLCKTVAKAGHWDSSSYEINETEIEVTIRQKDGESYPEGGSGTDFIVDMCPECFKTKLIPWLKLQGCAAKRVEWDW</sequence>
<organism evidence="1">
    <name type="scientific">marine sediment metagenome</name>
    <dbReference type="NCBI Taxonomy" id="412755"/>
    <lineage>
        <taxon>unclassified sequences</taxon>
        <taxon>metagenomes</taxon>
        <taxon>ecological metagenomes</taxon>
    </lineage>
</organism>
<protein>
    <submittedName>
        <fullName evidence="1">Uncharacterized protein</fullName>
    </submittedName>
</protein>
<name>A0A0F9QVY9_9ZZZZ</name>
<proteinExistence type="predicted"/>